<name>A0A371DJ31_9APHY</name>
<reference evidence="2 3" key="1">
    <citation type="journal article" date="2018" name="Biotechnol. Biofuels">
        <title>Integrative visual omics of the white-rot fungus Polyporus brumalis exposes the biotechnological potential of its oxidative enzymes for delignifying raw plant biomass.</title>
        <authorList>
            <person name="Miyauchi S."/>
            <person name="Rancon A."/>
            <person name="Drula E."/>
            <person name="Hage H."/>
            <person name="Chaduli D."/>
            <person name="Favel A."/>
            <person name="Grisel S."/>
            <person name="Henrissat B."/>
            <person name="Herpoel-Gimbert I."/>
            <person name="Ruiz-Duenas F.J."/>
            <person name="Chevret D."/>
            <person name="Hainaut M."/>
            <person name="Lin J."/>
            <person name="Wang M."/>
            <person name="Pangilinan J."/>
            <person name="Lipzen A."/>
            <person name="Lesage-Meessen L."/>
            <person name="Navarro D."/>
            <person name="Riley R."/>
            <person name="Grigoriev I.V."/>
            <person name="Zhou S."/>
            <person name="Raouche S."/>
            <person name="Rosso M.N."/>
        </authorList>
    </citation>
    <scope>NUCLEOTIDE SEQUENCE [LARGE SCALE GENOMIC DNA]</scope>
    <source>
        <strain evidence="2 3">BRFM 1820</strain>
    </source>
</reference>
<evidence type="ECO:0000313" key="3">
    <source>
        <dbReference type="Proteomes" id="UP000256964"/>
    </source>
</evidence>
<dbReference type="OrthoDB" id="3168922at2759"/>
<protein>
    <submittedName>
        <fullName evidence="2">Uncharacterized protein</fullName>
    </submittedName>
</protein>
<gene>
    <name evidence="2" type="ORF">OH76DRAFT_1345102</name>
</gene>
<dbReference type="Proteomes" id="UP000256964">
    <property type="component" value="Unassembled WGS sequence"/>
</dbReference>
<dbReference type="AlphaFoldDB" id="A0A371DJ31"/>
<evidence type="ECO:0000313" key="2">
    <source>
        <dbReference type="EMBL" id="RDX52541.1"/>
    </source>
</evidence>
<feature type="region of interest" description="Disordered" evidence="1">
    <location>
        <begin position="78"/>
        <end position="104"/>
    </location>
</feature>
<accession>A0A371DJ31</accession>
<keyword evidence="3" id="KW-1185">Reference proteome</keyword>
<organism evidence="2 3">
    <name type="scientific">Lentinus brumalis</name>
    <dbReference type="NCBI Taxonomy" id="2498619"/>
    <lineage>
        <taxon>Eukaryota</taxon>
        <taxon>Fungi</taxon>
        <taxon>Dikarya</taxon>
        <taxon>Basidiomycota</taxon>
        <taxon>Agaricomycotina</taxon>
        <taxon>Agaricomycetes</taxon>
        <taxon>Polyporales</taxon>
        <taxon>Polyporaceae</taxon>
        <taxon>Lentinus</taxon>
    </lineage>
</organism>
<proteinExistence type="predicted"/>
<evidence type="ECO:0000256" key="1">
    <source>
        <dbReference type="SAM" id="MobiDB-lite"/>
    </source>
</evidence>
<sequence length="211" mass="22360">MFQPTRPLSALLSAVLRTTPHATTSTPLSRHMLCAAAVGHPHTPSFNLPILDIFDAPSRLGESSRLLVLNAAAASSRPVRSLSTQASRRRPTVKPLPAPTLLDGPAHPRGMAYISVRAHRPRPGYPSSTDASGVTSRILPAPLSPPLLFDGPSELRPYVRGARRSSDTSSSLARTATPLVLAIATAVVLFGIDVEPQSRTHGQRTGPSHEA</sequence>
<dbReference type="EMBL" id="KZ857390">
    <property type="protein sequence ID" value="RDX52541.1"/>
    <property type="molecule type" value="Genomic_DNA"/>
</dbReference>